<protein>
    <submittedName>
        <fullName evidence="2">Transposase</fullName>
    </submittedName>
</protein>
<feature type="non-terminal residue" evidence="2">
    <location>
        <position position="1"/>
    </location>
</feature>
<evidence type="ECO:0000259" key="1">
    <source>
        <dbReference type="SMART" id="SM01126"/>
    </source>
</evidence>
<comment type="caution">
    <text evidence="2">The sequence shown here is derived from an EMBL/GenBank/DDBJ whole genome shotgun (WGS) entry which is preliminary data.</text>
</comment>
<reference evidence="2" key="1">
    <citation type="submission" date="2013-08" db="EMBL/GenBank/DDBJ databases">
        <authorList>
            <person name="Mendez C."/>
            <person name="Richter M."/>
            <person name="Ferrer M."/>
            <person name="Sanchez J."/>
        </authorList>
    </citation>
    <scope>NUCLEOTIDE SEQUENCE</scope>
</reference>
<dbReference type="AlphaFoldDB" id="T1CA43"/>
<feature type="domain" description="ISXO2-like transposase" evidence="1">
    <location>
        <begin position="1"/>
        <end position="119"/>
    </location>
</feature>
<dbReference type="SMART" id="SM01126">
    <property type="entry name" value="DDE_Tnp_IS1595"/>
    <property type="match status" value="1"/>
</dbReference>
<evidence type="ECO:0000313" key="2">
    <source>
        <dbReference type="EMBL" id="EQD63290.1"/>
    </source>
</evidence>
<name>T1CA43_9ZZZZ</name>
<gene>
    <name evidence="2" type="ORF">B2A_02424</name>
</gene>
<sequence>KRGLSKEQIPVLVARDRNGVTTDAVLSRLDRAAVTSALEGVVTADNQLCCDGGKAIVGFARKGRIPCCILPSPGGPMREAPNFHINNVNGYHGRLKEWLRPFHGVATRYLGNYLGWRRTLEALGADAEQGGWLLSAVGIKVCQQTTK</sequence>
<organism evidence="2">
    <name type="scientific">mine drainage metagenome</name>
    <dbReference type="NCBI Taxonomy" id="410659"/>
    <lineage>
        <taxon>unclassified sequences</taxon>
        <taxon>metagenomes</taxon>
        <taxon>ecological metagenomes</taxon>
    </lineage>
</organism>
<dbReference type="InterPro" id="IPR024445">
    <property type="entry name" value="Tnp_ISXO2-like"/>
</dbReference>
<proteinExistence type="predicted"/>
<dbReference type="NCBIfam" id="NF033547">
    <property type="entry name" value="transpos_IS1595"/>
    <property type="match status" value="1"/>
</dbReference>
<reference evidence="2" key="2">
    <citation type="journal article" date="2014" name="ISME J.">
        <title>Microbial stratification in low pH oxic and suboxic macroscopic growths along an acid mine drainage.</title>
        <authorList>
            <person name="Mendez-Garcia C."/>
            <person name="Mesa V."/>
            <person name="Sprenger R.R."/>
            <person name="Richter M."/>
            <person name="Diez M.S."/>
            <person name="Solano J."/>
            <person name="Bargiela R."/>
            <person name="Golyshina O.V."/>
            <person name="Manteca A."/>
            <person name="Ramos J.L."/>
            <person name="Gallego J.R."/>
            <person name="Llorente I."/>
            <person name="Martins Dos Santos V.A."/>
            <person name="Jensen O.N."/>
            <person name="Pelaez A.I."/>
            <person name="Sanchez J."/>
            <person name="Ferrer M."/>
        </authorList>
    </citation>
    <scope>NUCLEOTIDE SEQUENCE</scope>
</reference>
<accession>T1CA43</accession>
<dbReference type="EMBL" id="AUZZ01001655">
    <property type="protein sequence ID" value="EQD63290.1"/>
    <property type="molecule type" value="Genomic_DNA"/>
</dbReference>